<gene>
    <name evidence="2" type="ORF">J1N35_042895</name>
</gene>
<dbReference type="EMBL" id="JAIQCV010000013">
    <property type="protein sequence ID" value="KAH1030721.1"/>
    <property type="molecule type" value="Genomic_DNA"/>
</dbReference>
<sequence>MVFKRLSKNFDGFQAAYKLGNNTLTLIQLIKELQSYKLMLNGRKGKHAKKDKTKVSRRLQVERKRTKKPKDLSKSRCFFYSKKEHYKANYKEWKEYLAIKLKATDFLFTVMDFLVASLPGVQASHDDHRLTS</sequence>
<name>A0A9D3U6D0_9ROSI</name>
<feature type="region of interest" description="Disordered" evidence="1">
    <location>
        <begin position="45"/>
        <end position="69"/>
    </location>
</feature>
<dbReference type="AlphaFoldDB" id="A0A9D3U6D0"/>
<feature type="compositionally biased region" description="Basic and acidic residues" evidence="1">
    <location>
        <begin position="59"/>
        <end position="69"/>
    </location>
</feature>
<evidence type="ECO:0000256" key="1">
    <source>
        <dbReference type="SAM" id="MobiDB-lite"/>
    </source>
</evidence>
<keyword evidence="3" id="KW-1185">Reference proteome</keyword>
<protein>
    <submittedName>
        <fullName evidence="2">Uncharacterized protein</fullName>
    </submittedName>
</protein>
<comment type="caution">
    <text evidence="2">The sequence shown here is derived from an EMBL/GenBank/DDBJ whole genome shotgun (WGS) entry which is preliminary data.</text>
</comment>
<evidence type="ECO:0000313" key="2">
    <source>
        <dbReference type="EMBL" id="KAH1030721.1"/>
    </source>
</evidence>
<proteinExistence type="predicted"/>
<organism evidence="2 3">
    <name type="scientific">Gossypium stocksii</name>
    <dbReference type="NCBI Taxonomy" id="47602"/>
    <lineage>
        <taxon>Eukaryota</taxon>
        <taxon>Viridiplantae</taxon>
        <taxon>Streptophyta</taxon>
        <taxon>Embryophyta</taxon>
        <taxon>Tracheophyta</taxon>
        <taxon>Spermatophyta</taxon>
        <taxon>Magnoliopsida</taxon>
        <taxon>eudicotyledons</taxon>
        <taxon>Gunneridae</taxon>
        <taxon>Pentapetalae</taxon>
        <taxon>rosids</taxon>
        <taxon>malvids</taxon>
        <taxon>Malvales</taxon>
        <taxon>Malvaceae</taxon>
        <taxon>Malvoideae</taxon>
        <taxon>Gossypium</taxon>
    </lineage>
</organism>
<accession>A0A9D3U6D0</accession>
<dbReference type="Proteomes" id="UP000828251">
    <property type="component" value="Unassembled WGS sequence"/>
</dbReference>
<evidence type="ECO:0000313" key="3">
    <source>
        <dbReference type="Proteomes" id="UP000828251"/>
    </source>
</evidence>
<feature type="compositionally biased region" description="Basic residues" evidence="1">
    <location>
        <begin position="45"/>
        <end position="57"/>
    </location>
</feature>
<reference evidence="2 3" key="1">
    <citation type="journal article" date="2021" name="Plant Biotechnol. J.">
        <title>Multi-omics assisted identification of the key and species-specific regulatory components of drought-tolerant mechanisms in Gossypium stocksii.</title>
        <authorList>
            <person name="Yu D."/>
            <person name="Ke L."/>
            <person name="Zhang D."/>
            <person name="Wu Y."/>
            <person name="Sun Y."/>
            <person name="Mei J."/>
            <person name="Sun J."/>
            <person name="Sun Y."/>
        </authorList>
    </citation>
    <scope>NUCLEOTIDE SEQUENCE [LARGE SCALE GENOMIC DNA]</scope>
    <source>
        <strain evidence="3">cv. E1</strain>
        <tissue evidence="2">Leaf</tissue>
    </source>
</reference>